<dbReference type="GeneID" id="41999686"/>
<dbReference type="AlphaFoldDB" id="A0A366QWH2"/>
<evidence type="ECO:0000313" key="5">
    <source>
        <dbReference type="Proteomes" id="UP000253153"/>
    </source>
</evidence>
<keyword evidence="5" id="KW-1185">Reference proteome</keyword>
<evidence type="ECO:0000259" key="3">
    <source>
        <dbReference type="Pfam" id="PF25485"/>
    </source>
</evidence>
<dbReference type="EMBL" id="QKXC01000284">
    <property type="protein sequence ID" value="RBR08456.1"/>
    <property type="molecule type" value="Genomic_DNA"/>
</dbReference>
<gene>
    <name evidence="4" type="ORF">FIESC28_10256</name>
</gene>
<feature type="compositionally biased region" description="Polar residues" evidence="1">
    <location>
        <begin position="273"/>
        <end position="290"/>
    </location>
</feature>
<keyword evidence="2" id="KW-0732">Signal</keyword>
<dbReference type="InterPro" id="IPR057230">
    <property type="entry name" value="DUF7908"/>
</dbReference>
<dbReference type="RefSeq" id="XP_031011564.1">
    <property type="nucleotide sequence ID" value="XM_031164390.1"/>
</dbReference>
<proteinExistence type="predicted"/>
<sequence>MVSKTLVAAIFAASVAAGPCKPKSLPTDIFSSTQSIVPTTPVDTTTSGQTTQSEGASSTELTTLAALTTTSFEESTQTTEAASTTTSVGPAGEAIILQINQQRRLAKRDDTFIGTNNPSSCDLATAFRITDEQFLQDGVPIYYEGNEYQELAVQGTPPADAVTRAFSVDGGYLSWTNAAFGEARFCQTPSDGKVYIFFSSKPTGCQTVTLTAYKQSQCQNGQIVGEEASSAQSTLVEVTSSVDGTSSAEVITEETTTSNEVTSQSVEETSSTGAPTTTQEVTSSETASQSAGITSSANVCFAGLSDPNGQPDVDSRISDCSAYNTVTVSPFASTSTVLKKRVYYQIPTAWATRQPKVTKRADDPTDTTIFPTEIPSYATYCDSPEEYYEACSEAGVTAFTTTLPEPDATTTTHISDRCAPLSKMKRGIEYLGYTVSEDWDRAIFTGVVLHERFHD</sequence>
<dbReference type="Proteomes" id="UP000253153">
    <property type="component" value="Unassembled WGS sequence"/>
</dbReference>
<reference evidence="4 5" key="1">
    <citation type="submission" date="2018-06" db="EMBL/GenBank/DDBJ databases">
        <title>Fusarium incarnatum-equiseti species complex species 28.</title>
        <authorList>
            <person name="Gardiner D.M."/>
        </authorList>
    </citation>
    <scope>NUCLEOTIDE SEQUENCE [LARGE SCALE GENOMIC DNA]</scope>
    <source>
        <strain evidence="4 5">FIESC_28</strain>
    </source>
</reference>
<accession>A0A366QWH2</accession>
<protein>
    <recommendedName>
        <fullName evidence="3">DUF7908 domain-containing protein</fullName>
    </recommendedName>
</protein>
<dbReference type="Pfam" id="PF25485">
    <property type="entry name" value="DUF7908"/>
    <property type="match status" value="1"/>
</dbReference>
<evidence type="ECO:0000256" key="1">
    <source>
        <dbReference type="SAM" id="MobiDB-lite"/>
    </source>
</evidence>
<organism evidence="4 5">
    <name type="scientific">Fusarium coffeatum</name>
    <dbReference type="NCBI Taxonomy" id="231269"/>
    <lineage>
        <taxon>Eukaryota</taxon>
        <taxon>Fungi</taxon>
        <taxon>Dikarya</taxon>
        <taxon>Ascomycota</taxon>
        <taxon>Pezizomycotina</taxon>
        <taxon>Sordariomycetes</taxon>
        <taxon>Hypocreomycetidae</taxon>
        <taxon>Hypocreales</taxon>
        <taxon>Nectriaceae</taxon>
        <taxon>Fusarium</taxon>
        <taxon>Fusarium incarnatum-equiseti species complex</taxon>
    </lineage>
</organism>
<feature type="compositionally biased region" description="Low complexity" evidence="1">
    <location>
        <begin position="37"/>
        <end position="59"/>
    </location>
</feature>
<feature type="region of interest" description="Disordered" evidence="1">
    <location>
        <begin position="35"/>
        <end position="59"/>
    </location>
</feature>
<dbReference type="OrthoDB" id="3563678at2759"/>
<name>A0A366QWH2_9HYPO</name>
<comment type="caution">
    <text evidence="4">The sequence shown here is derived from an EMBL/GenBank/DDBJ whole genome shotgun (WGS) entry which is preliminary data.</text>
</comment>
<feature type="compositionally biased region" description="Polar residues" evidence="1">
    <location>
        <begin position="235"/>
        <end position="248"/>
    </location>
</feature>
<feature type="region of interest" description="Disordered" evidence="1">
    <location>
        <begin position="235"/>
        <end position="290"/>
    </location>
</feature>
<evidence type="ECO:0000313" key="4">
    <source>
        <dbReference type="EMBL" id="RBR08456.1"/>
    </source>
</evidence>
<feature type="chain" id="PRO_5016670600" description="DUF7908 domain-containing protein" evidence="2">
    <location>
        <begin position="18"/>
        <end position="455"/>
    </location>
</feature>
<feature type="signal peptide" evidence="2">
    <location>
        <begin position="1"/>
        <end position="17"/>
    </location>
</feature>
<evidence type="ECO:0000256" key="2">
    <source>
        <dbReference type="SAM" id="SignalP"/>
    </source>
</evidence>
<feature type="domain" description="DUF7908" evidence="3">
    <location>
        <begin position="90"/>
        <end position="215"/>
    </location>
</feature>
<feature type="compositionally biased region" description="Low complexity" evidence="1">
    <location>
        <begin position="249"/>
        <end position="272"/>
    </location>
</feature>